<evidence type="ECO:0000256" key="3">
    <source>
        <dbReference type="ARBA" id="ARBA00022737"/>
    </source>
</evidence>
<dbReference type="OMA" id="AGCKGPV"/>
<comment type="catalytic activity">
    <reaction evidence="7">
        <text>NAD(+) + H2O = ADP-D-ribose + nicotinamide + H(+)</text>
        <dbReference type="Rhea" id="RHEA:16301"/>
        <dbReference type="ChEBI" id="CHEBI:15377"/>
        <dbReference type="ChEBI" id="CHEBI:15378"/>
        <dbReference type="ChEBI" id="CHEBI:17154"/>
        <dbReference type="ChEBI" id="CHEBI:57540"/>
        <dbReference type="ChEBI" id="CHEBI:57967"/>
        <dbReference type="EC" id="3.2.2.6"/>
    </reaction>
    <physiologicalReaction direction="left-to-right" evidence="7">
        <dbReference type="Rhea" id="RHEA:16302"/>
    </physiologicalReaction>
</comment>
<dbReference type="InterPro" id="IPR002182">
    <property type="entry name" value="NB-ARC"/>
</dbReference>
<dbReference type="EnsemblPlants" id="KEH18830">
    <property type="protein sequence ID" value="KEH18830"/>
    <property type="gene ID" value="MTR_8g028800"/>
</dbReference>
<dbReference type="GO" id="GO:0006952">
    <property type="term" value="P:defense response"/>
    <property type="evidence" value="ECO:0007669"/>
    <property type="project" value="UniProtKB-KW"/>
</dbReference>
<evidence type="ECO:0000256" key="2">
    <source>
        <dbReference type="ARBA" id="ARBA00022614"/>
    </source>
</evidence>
<dbReference type="EMBL" id="PSQE01000008">
    <property type="protein sequence ID" value="RHN39863.1"/>
    <property type="molecule type" value="Genomic_DNA"/>
</dbReference>
<dbReference type="InterPro" id="IPR000157">
    <property type="entry name" value="TIR_dom"/>
</dbReference>
<dbReference type="Proteomes" id="UP000265566">
    <property type="component" value="Chromosome 8"/>
</dbReference>
<dbReference type="SUPFAM" id="SSF46785">
    <property type="entry name" value="Winged helix' DNA-binding domain"/>
    <property type="match status" value="1"/>
</dbReference>
<dbReference type="KEGG" id="mtr:25500855"/>
<reference evidence="9 12" key="1">
    <citation type="journal article" date="2011" name="Nature">
        <title>The Medicago genome provides insight into the evolution of rhizobial symbioses.</title>
        <authorList>
            <person name="Young N.D."/>
            <person name="Debelle F."/>
            <person name="Oldroyd G.E."/>
            <person name="Geurts R."/>
            <person name="Cannon S.B."/>
            <person name="Udvardi M.K."/>
            <person name="Benedito V.A."/>
            <person name="Mayer K.F."/>
            <person name="Gouzy J."/>
            <person name="Schoof H."/>
            <person name="Van de Peer Y."/>
            <person name="Proost S."/>
            <person name="Cook D.R."/>
            <person name="Meyers B.C."/>
            <person name="Spannagl M."/>
            <person name="Cheung F."/>
            <person name="De Mita S."/>
            <person name="Krishnakumar V."/>
            <person name="Gundlach H."/>
            <person name="Zhou S."/>
            <person name="Mudge J."/>
            <person name="Bharti A.K."/>
            <person name="Murray J.D."/>
            <person name="Naoumkina M.A."/>
            <person name="Rosen B."/>
            <person name="Silverstein K.A."/>
            <person name="Tang H."/>
            <person name="Rombauts S."/>
            <person name="Zhao P.X."/>
            <person name="Zhou P."/>
            <person name="Barbe V."/>
            <person name="Bardou P."/>
            <person name="Bechner M."/>
            <person name="Bellec A."/>
            <person name="Berger A."/>
            <person name="Berges H."/>
            <person name="Bidwell S."/>
            <person name="Bisseling T."/>
            <person name="Choisne N."/>
            <person name="Couloux A."/>
            <person name="Denny R."/>
            <person name="Deshpande S."/>
            <person name="Dai X."/>
            <person name="Doyle J.J."/>
            <person name="Dudez A.M."/>
            <person name="Farmer A.D."/>
            <person name="Fouteau S."/>
            <person name="Franken C."/>
            <person name="Gibelin C."/>
            <person name="Gish J."/>
            <person name="Goldstein S."/>
            <person name="Gonzalez A.J."/>
            <person name="Green P.J."/>
            <person name="Hallab A."/>
            <person name="Hartog M."/>
            <person name="Hua A."/>
            <person name="Humphray S.J."/>
            <person name="Jeong D.H."/>
            <person name="Jing Y."/>
            <person name="Jocker A."/>
            <person name="Kenton S.M."/>
            <person name="Kim D.J."/>
            <person name="Klee K."/>
            <person name="Lai H."/>
            <person name="Lang C."/>
            <person name="Lin S."/>
            <person name="Macmil S.L."/>
            <person name="Magdelenat G."/>
            <person name="Matthews L."/>
            <person name="McCorrison J."/>
            <person name="Monaghan E.L."/>
            <person name="Mun J.H."/>
            <person name="Najar F.Z."/>
            <person name="Nicholson C."/>
            <person name="Noirot C."/>
            <person name="O'Bleness M."/>
            <person name="Paule C.R."/>
            <person name="Poulain J."/>
            <person name="Prion F."/>
            <person name="Qin B."/>
            <person name="Qu C."/>
            <person name="Retzel E.F."/>
            <person name="Riddle C."/>
            <person name="Sallet E."/>
            <person name="Samain S."/>
            <person name="Samson N."/>
            <person name="Sanders I."/>
            <person name="Saurat O."/>
            <person name="Scarpelli C."/>
            <person name="Schiex T."/>
            <person name="Segurens B."/>
            <person name="Severin A.J."/>
            <person name="Sherrier D.J."/>
            <person name="Shi R."/>
            <person name="Sims S."/>
            <person name="Singer S.R."/>
            <person name="Sinharoy S."/>
            <person name="Sterck L."/>
            <person name="Viollet A."/>
            <person name="Wang B.B."/>
            <person name="Wang K."/>
            <person name="Wang M."/>
            <person name="Wang X."/>
            <person name="Warfsmann J."/>
            <person name="Weissenbach J."/>
            <person name="White D.D."/>
            <person name="White J.D."/>
            <person name="Wiley G.B."/>
            <person name="Wincker P."/>
            <person name="Xing Y."/>
            <person name="Yang L."/>
            <person name="Yao Z."/>
            <person name="Ying F."/>
            <person name="Zhai J."/>
            <person name="Zhou L."/>
            <person name="Zuber A."/>
            <person name="Denarie J."/>
            <person name="Dixon R.A."/>
            <person name="May G.D."/>
            <person name="Schwartz D.C."/>
            <person name="Rogers J."/>
            <person name="Quetier F."/>
            <person name="Town C.D."/>
            <person name="Roe B.A."/>
        </authorList>
    </citation>
    <scope>NUCLEOTIDE SEQUENCE [LARGE SCALE GENOMIC DNA]</scope>
    <source>
        <strain evidence="9">A17</strain>
        <strain evidence="11 12">cv. Jemalong A17</strain>
    </source>
</reference>
<keyword evidence="3" id="KW-0677">Repeat</keyword>
<gene>
    <name evidence="11" type="primary">25500855</name>
    <name evidence="9" type="ordered locus">MTR_8g028800</name>
    <name evidence="10" type="ORF">MtrunA17_Chr8g0348541</name>
</gene>
<dbReference type="OrthoDB" id="1217440at2759"/>
<dbReference type="InterPro" id="IPR035897">
    <property type="entry name" value="Toll_tir_struct_dom_sf"/>
</dbReference>
<reference evidence="13" key="4">
    <citation type="journal article" date="2018" name="Nat. Plants">
        <title>Whole-genome landscape of Medicago truncatula symbiotic genes.</title>
        <authorList>
            <person name="Pecrix Y."/>
            <person name="Staton S.E."/>
            <person name="Sallet E."/>
            <person name="Lelandais-Briere C."/>
            <person name="Moreau S."/>
            <person name="Carrere S."/>
            <person name="Blein T."/>
            <person name="Jardinaud M.F."/>
            <person name="Latrasse D."/>
            <person name="Zouine M."/>
            <person name="Zahm M."/>
            <person name="Kreplak J."/>
            <person name="Mayjonade B."/>
            <person name="Satge C."/>
            <person name="Perez M."/>
            <person name="Cauet S."/>
            <person name="Marande W."/>
            <person name="Chantry-Darmon C."/>
            <person name="Lopez-Roques C."/>
            <person name="Bouchez O."/>
            <person name="Berard A."/>
            <person name="Debelle F."/>
            <person name="Munos S."/>
            <person name="Bendahmane A."/>
            <person name="Berges H."/>
            <person name="Niebel A."/>
            <person name="Buitink J."/>
            <person name="Frugier F."/>
            <person name="Benhamed M."/>
            <person name="Crespi M."/>
            <person name="Gouzy J."/>
            <person name="Gamas P."/>
        </authorList>
    </citation>
    <scope>NUCLEOTIDE SEQUENCE [LARGE SCALE GENOMIC DNA]</scope>
    <source>
        <strain evidence="13">cv. Jemalong A17</strain>
    </source>
</reference>
<evidence type="ECO:0000256" key="5">
    <source>
        <dbReference type="ARBA" id="ARBA00022821"/>
    </source>
</evidence>
<evidence type="ECO:0000313" key="11">
    <source>
        <dbReference type="EnsemblPlants" id="KEH18830"/>
    </source>
</evidence>
<dbReference type="Pfam" id="PF23282">
    <property type="entry name" value="WHD_ROQ1"/>
    <property type="match status" value="1"/>
</dbReference>
<evidence type="ECO:0000313" key="12">
    <source>
        <dbReference type="Proteomes" id="UP000002051"/>
    </source>
</evidence>
<proteinExistence type="predicted"/>
<dbReference type="SUPFAM" id="SSF52047">
    <property type="entry name" value="RNI-like"/>
    <property type="match status" value="1"/>
</dbReference>
<keyword evidence="5" id="KW-0611">Plant defense</keyword>
<dbReference type="GO" id="GO:0061809">
    <property type="term" value="F:NAD+ nucleosidase activity, cyclic ADP-ribose generating"/>
    <property type="evidence" value="ECO:0007669"/>
    <property type="project" value="UniProtKB-EC"/>
</dbReference>
<keyword evidence="2" id="KW-0433">Leucine-rich repeat</keyword>
<dbReference type="HOGENOM" id="CLU_001561_0_2_1"/>
<dbReference type="eggNOG" id="ENOG502R41B">
    <property type="taxonomic scope" value="Eukaryota"/>
</dbReference>
<dbReference type="InterPro" id="IPR003591">
    <property type="entry name" value="Leu-rich_rpt_typical-subtyp"/>
</dbReference>
<dbReference type="SMART" id="SM00369">
    <property type="entry name" value="LRR_TYP"/>
    <property type="match status" value="5"/>
</dbReference>
<dbReference type="AlphaFoldDB" id="A0A072TZ76"/>
<dbReference type="Gene3D" id="3.40.50.300">
    <property type="entry name" value="P-loop containing nucleotide triphosphate hydrolases"/>
    <property type="match status" value="1"/>
</dbReference>
<keyword evidence="12" id="KW-1185">Reference proteome</keyword>
<dbReference type="SUPFAM" id="SSF52058">
    <property type="entry name" value="L domain-like"/>
    <property type="match status" value="1"/>
</dbReference>
<dbReference type="Gene3D" id="3.80.10.10">
    <property type="entry name" value="Ribonuclease Inhibitor"/>
    <property type="match status" value="3"/>
</dbReference>
<sequence length="1137" mass="129545">MAYTTIDEASSSSSPSIQTSRWTNHVFLSFRGEDTRQGFTDHLFASLERRGIKTFKDDHDLERGEVISYELNKAIEESMFAIIILSPNYASSTWCLDELKKIVECSKSFGQAVFPIFYGVDPSDVRHQRGSFDEAFRKHEEKFRKDRTKVERWRDALREVAGYSGWDSKGRHEASLVETIVEHIQKKLIPKLKVCTDNLVGIDSRIKEVYSLLAMDLNNVRFIGIWGMGGIGKTTIARLVYEAIKNEFKVSCFLANIRETVSKTDNLAHIQMELLSHLNIRSNDFYNVHDGKKILANSFNNKKVLLVLDDVSELSQLENLAGKQEWFGPGSRVIITSRDKHLLMTHGVHETYKAKGLVKNEALKLFCLKAFKEIQPKEEYLSLCKEVVEYTRGLPLALEVLGSHLHGRTVEVWHSALEQIRSGPHYKIHDTLKISYDSLQSMEKNLFLDIACFFKGMDIDEVIEILEGCGYHPKIGIDILIERSLATLDRGDNKLWMHDLLQEMGRNIVFEESPNDPGKRSRLWSQKDVDQVLRQNKGTDKIQGIAMDLVQPYEASWKIEAFSKISQLRLLKLCEIKLPLGLNRFPSSLRVLDWSGCPLRTLPLTNHLVEIVAIKLYRSKIEQLWHGTQFLENLKSINLSFSKSLKRSPDFVGVPNLEFLVLEGCTSLTEIHPSLLSHKKLALLNLKDCKRLKTLPCKIEMSSLKGLSLSGCCEFKHLPEFDETMENLSKLSLEETAIKKLPSSLGFLVSLLSLDLENCKNLVCLPNTVSELKSLLILNVSGCSKLHSFPEGLKEMKSLEELFANETSIEELPSSVFFLENLKVISFAGCKGPVTKSVNTFLLPFTQFLGTPQEPNGFRLPPKLCLPSLRNLNLSYCNLSEESMPKDFSNLSSLVVLNLSGNNFVRPPSSISKLPKLEYLRLNCCEMLQKFPEFPSSMRLLDASNCASLETSKFNLSRPCSLFASQIQRHSHLPRLLKSYVEAQEHGLPKARFDMLITGSEIPSWFTPSKYVSVTNMSVPHNCPPTEWMGFALCFMLVSFAEPPELCHHEVSCYLFGPKGKLFIRSRDLPPMEPYVRHLYILYLTIDECRERFDEGGDCSEIEFVLKTYCCDELQVVRCGCRLVFKQDVEDIYRNYY</sequence>
<evidence type="ECO:0000259" key="8">
    <source>
        <dbReference type="PROSITE" id="PS50104"/>
    </source>
</evidence>
<keyword evidence="4" id="KW-0378">Hydrolase</keyword>
<dbReference type="FunFam" id="3.40.50.10140:FF:000007">
    <property type="entry name" value="Disease resistance protein (TIR-NBS-LRR class)"/>
    <property type="match status" value="1"/>
</dbReference>
<dbReference type="SMART" id="SM00255">
    <property type="entry name" value="TIR"/>
    <property type="match status" value="1"/>
</dbReference>
<feature type="domain" description="TIR" evidence="8">
    <location>
        <begin position="22"/>
        <end position="188"/>
    </location>
</feature>
<evidence type="ECO:0000256" key="7">
    <source>
        <dbReference type="ARBA" id="ARBA00047304"/>
    </source>
</evidence>
<dbReference type="InterPro" id="IPR032675">
    <property type="entry name" value="LRR_dom_sf"/>
</dbReference>
<dbReference type="InterPro" id="IPR045344">
    <property type="entry name" value="C-JID"/>
</dbReference>
<dbReference type="SUPFAM" id="SSF52200">
    <property type="entry name" value="Toll/Interleukin receptor TIR domain"/>
    <property type="match status" value="1"/>
</dbReference>
<dbReference type="GO" id="GO:0051707">
    <property type="term" value="P:response to other organism"/>
    <property type="evidence" value="ECO:0007669"/>
    <property type="project" value="UniProtKB-ARBA"/>
</dbReference>
<dbReference type="Pfam" id="PF00931">
    <property type="entry name" value="NB-ARC"/>
    <property type="match status" value="1"/>
</dbReference>
<dbReference type="InterPro" id="IPR044974">
    <property type="entry name" value="Disease_R_plants"/>
</dbReference>
<reference evidence="11" key="3">
    <citation type="submission" date="2015-04" db="UniProtKB">
        <authorList>
            <consortium name="EnsemblPlants"/>
        </authorList>
    </citation>
    <scope>IDENTIFICATION</scope>
    <source>
        <strain evidence="11">cv. Jemalong A17</strain>
    </source>
</reference>
<dbReference type="PANTHER" id="PTHR11017">
    <property type="entry name" value="LEUCINE-RICH REPEAT-CONTAINING PROTEIN"/>
    <property type="match status" value="1"/>
</dbReference>
<dbReference type="PANTHER" id="PTHR11017:SF559">
    <property type="entry name" value="DISEASE RESISTANCE PROTEIN CHL1"/>
    <property type="match status" value="1"/>
</dbReference>
<dbReference type="Gene3D" id="3.40.50.10140">
    <property type="entry name" value="Toll/interleukin-1 receptor homology (TIR) domain"/>
    <property type="match status" value="1"/>
</dbReference>
<dbReference type="Gene3D" id="1.10.8.430">
    <property type="entry name" value="Helical domain of apoptotic protease-activating factors"/>
    <property type="match status" value="1"/>
</dbReference>
<accession>A0A072TZ76</accession>
<dbReference type="InterPro" id="IPR036390">
    <property type="entry name" value="WH_DNA-bd_sf"/>
</dbReference>
<keyword evidence="10" id="KW-0238">DNA-binding</keyword>
<dbReference type="Proteomes" id="UP000002051">
    <property type="component" value="Chromosome 8"/>
</dbReference>
<dbReference type="Pfam" id="PF20160">
    <property type="entry name" value="C-JID"/>
    <property type="match status" value="1"/>
</dbReference>
<dbReference type="InterPro" id="IPR055414">
    <property type="entry name" value="LRR_R13L4/SHOC2-like"/>
</dbReference>
<dbReference type="SUPFAM" id="SSF52540">
    <property type="entry name" value="P-loop containing nucleoside triphosphate hydrolases"/>
    <property type="match status" value="1"/>
</dbReference>
<dbReference type="Pfam" id="PF01582">
    <property type="entry name" value="TIR"/>
    <property type="match status" value="1"/>
</dbReference>
<dbReference type="Pfam" id="PF23598">
    <property type="entry name" value="LRR_14"/>
    <property type="match status" value="1"/>
</dbReference>
<dbReference type="PROSITE" id="PS50104">
    <property type="entry name" value="TIR"/>
    <property type="match status" value="1"/>
</dbReference>
<evidence type="ECO:0000313" key="9">
    <source>
        <dbReference type="EMBL" id="KEH18830.1"/>
    </source>
</evidence>
<dbReference type="InterPro" id="IPR042197">
    <property type="entry name" value="Apaf_helical"/>
</dbReference>
<evidence type="ECO:0000313" key="10">
    <source>
        <dbReference type="EMBL" id="RHN39863.1"/>
    </source>
</evidence>
<dbReference type="EMBL" id="CM001224">
    <property type="protein sequence ID" value="KEH18830.1"/>
    <property type="molecule type" value="Genomic_DNA"/>
</dbReference>
<dbReference type="PaxDb" id="3880-AES78724"/>
<dbReference type="GO" id="GO:0043531">
    <property type="term" value="F:ADP binding"/>
    <property type="evidence" value="ECO:0007669"/>
    <property type="project" value="InterPro"/>
</dbReference>
<dbReference type="InterPro" id="IPR027417">
    <property type="entry name" value="P-loop_NTPase"/>
</dbReference>
<dbReference type="Gramene" id="rna45941">
    <property type="protein sequence ID" value="RHN39863.1"/>
    <property type="gene ID" value="gene45941"/>
</dbReference>
<dbReference type="GO" id="GO:0007165">
    <property type="term" value="P:signal transduction"/>
    <property type="evidence" value="ECO:0007669"/>
    <property type="project" value="InterPro"/>
</dbReference>
<evidence type="ECO:0000256" key="1">
    <source>
        <dbReference type="ARBA" id="ARBA00011982"/>
    </source>
</evidence>
<reference evidence="10" key="5">
    <citation type="journal article" date="2018" name="Nat. Plants">
        <title>Whole-genome landscape of Medicago truncatula symbiotic genes.</title>
        <authorList>
            <person name="Pecrix Y."/>
            <person name="Gamas P."/>
            <person name="Carrere S."/>
        </authorList>
    </citation>
    <scope>NUCLEOTIDE SEQUENCE</scope>
    <source>
        <tissue evidence="10">Leaves</tissue>
    </source>
</reference>
<dbReference type="InterPro" id="IPR058192">
    <property type="entry name" value="WHD_ROQ1-like"/>
</dbReference>
<dbReference type="PRINTS" id="PR00364">
    <property type="entry name" value="DISEASERSIST"/>
</dbReference>
<evidence type="ECO:0000256" key="6">
    <source>
        <dbReference type="ARBA" id="ARBA00023027"/>
    </source>
</evidence>
<keyword evidence="6" id="KW-0520">NAD</keyword>
<dbReference type="GO" id="GO:0003677">
    <property type="term" value="F:DNA binding"/>
    <property type="evidence" value="ECO:0007669"/>
    <property type="project" value="UniProtKB-KW"/>
</dbReference>
<name>A0A072TZ76_MEDTR</name>
<evidence type="ECO:0000256" key="4">
    <source>
        <dbReference type="ARBA" id="ARBA00022801"/>
    </source>
</evidence>
<reference evidence="9 12" key="2">
    <citation type="journal article" date="2014" name="BMC Genomics">
        <title>An improved genome release (version Mt4.0) for the model legume Medicago truncatula.</title>
        <authorList>
            <person name="Tang H."/>
            <person name="Krishnakumar V."/>
            <person name="Bidwell S."/>
            <person name="Rosen B."/>
            <person name="Chan A."/>
            <person name="Zhou S."/>
            <person name="Gentzbittel L."/>
            <person name="Childs K.L."/>
            <person name="Yandell M."/>
            <person name="Gundlach H."/>
            <person name="Mayer K.F."/>
            <person name="Schwartz D.C."/>
            <person name="Town C.D."/>
        </authorList>
    </citation>
    <scope>GENOME REANNOTATION</scope>
    <source>
        <strain evidence="9">A17</strain>
        <strain evidence="11 12">cv. Jemalong A17</strain>
    </source>
</reference>
<protein>
    <recommendedName>
        <fullName evidence="1">ADP-ribosyl cyclase/cyclic ADP-ribose hydrolase</fullName>
        <ecNumber evidence="1">3.2.2.6</ecNumber>
    </recommendedName>
</protein>
<dbReference type="EC" id="3.2.2.6" evidence="1"/>
<evidence type="ECO:0000313" key="13">
    <source>
        <dbReference type="Proteomes" id="UP000265566"/>
    </source>
</evidence>
<organism evidence="9 12">
    <name type="scientific">Medicago truncatula</name>
    <name type="common">Barrel medic</name>
    <name type="synonym">Medicago tribuloides</name>
    <dbReference type="NCBI Taxonomy" id="3880"/>
    <lineage>
        <taxon>Eukaryota</taxon>
        <taxon>Viridiplantae</taxon>
        <taxon>Streptophyta</taxon>
        <taxon>Embryophyta</taxon>
        <taxon>Tracheophyta</taxon>
        <taxon>Spermatophyta</taxon>
        <taxon>Magnoliopsida</taxon>
        <taxon>eudicotyledons</taxon>
        <taxon>Gunneridae</taxon>
        <taxon>Pentapetalae</taxon>
        <taxon>rosids</taxon>
        <taxon>fabids</taxon>
        <taxon>Fabales</taxon>
        <taxon>Fabaceae</taxon>
        <taxon>Papilionoideae</taxon>
        <taxon>50 kb inversion clade</taxon>
        <taxon>NPAAA clade</taxon>
        <taxon>Hologalegina</taxon>
        <taxon>IRL clade</taxon>
        <taxon>Trifolieae</taxon>
        <taxon>Medicago</taxon>
    </lineage>
</organism>